<organism evidence="2 3">
    <name type="scientific">Tanacetum coccineum</name>
    <dbReference type="NCBI Taxonomy" id="301880"/>
    <lineage>
        <taxon>Eukaryota</taxon>
        <taxon>Viridiplantae</taxon>
        <taxon>Streptophyta</taxon>
        <taxon>Embryophyta</taxon>
        <taxon>Tracheophyta</taxon>
        <taxon>Spermatophyta</taxon>
        <taxon>Magnoliopsida</taxon>
        <taxon>eudicotyledons</taxon>
        <taxon>Gunneridae</taxon>
        <taxon>Pentapetalae</taxon>
        <taxon>asterids</taxon>
        <taxon>campanulids</taxon>
        <taxon>Asterales</taxon>
        <taxon>Asteraceae</taxon>
        <taxon>Asteroideae</taxon>
        <taxon>Anthemideae</taxon>
        <taxon>Anthemidinae</taxon>
        <taxon>Tanacetum</taxon>
    </lineage>
</organism>
<keyword evidence="2" id="KW-0548">Nucleotidyltransferase</keyword>
<proteinExistence type="predicted"/>
<dbReference type="GO" id="GO:0003964">
    <property type="term" value="F:RNA-directed DNA polymerase activity"/>
    <property type="evidence" value="ECO:0007669"/>
    <property type="project" value="UniProtKB-KW"/>
</dbReference>
<dbReference type="Proteomes" id="UP001151760">
    <property type="component" value="Unassembled WGS sequence"/>
</dbReference>
<feature type="compositionally biased region" description="Polar residues" evidence="1">
    <location>
        <begin position="251"/>
        <end position="265"/>
    </location>
</feature>
<evidence type="ECO:0000313" key="3">
    <source>
        <dbReference type="Proteomes" id="UP001151760"/>
    </source>
</evidence>
<keyword evidence="2" id="KW-0695">RNA-directed DNA polymerase</keyword>
<evidence type="ECO:0000256" key="1">
    <source>
        <dbReference type="SAM" id="MobiDB-lite"/>
    </source>
</evidence>
<reference evidence="2" key="1">
    <citation type="journal article" date="2022" name="Int. J. Mol. Sci.">
        <title>Draft Genome of Tanacetum Coccineum: Genomic Comparison of Closely Related Tanacetum-Family Plants.</title>
        <authorList>
            <person name="Yamashiro T."/>
            <person name="Shiraishi A."/>
            <person name="Nakayama K."/>
            <person name="Satake H."/>
        </authorList>
    </citation>
    <scope>NUCLEOTIDE SEQUENCE</scope>
</reference>
<reference evidence="2" key="2">
    <citation type="submission" date="2022-01" db="EMBL/GenBank/DDBJ databases">
        <authorList>
            <person name="Yamashiro T."/>
            <person name="Shiraishi A."/>
            <person name="Satake H."/>
            <person name="Nakayama K."/>
        </authorList>
    </citation>
    <scope>NUCLEOTIDE SEQUENCE</scope>
</reference>
<feature type="region of interest" description="Disordered" evidence="1">
    <location>
        <begin position="251"/>
        <end position="271"/>
    </location>
</feature>
<keyword evidence="2" id="KW-0808">Transferase</keyword>
<sequence>MQKSSTYVVVSAKDWIIANEGMNTEQYSKSSMDHGKHTDGKLSELKSFPSMVEGSFPSLSDSFGSPNHISLAAKIHDISALSNDSSVKATDGAKLTENGVVSYVNLLNGEPSKKTINFAYLSSPDCYKNGMDAMLENGSWLIRNVPLILKKWSPNANLPKEDLSNVLFWVKFHDVPRTAFIEDGSSYARVMNDLRADVELKDTLVVAILKIESDGQESEKKVDDLVEHEQTSNPVEIVNKDKGVTVKLGSMRSTSMDLQDGNSKSDVVEEL</sequence>
<gene>
    <name evidence="2" type="ORF">Tco_0772708</name>
</gene>
<comment type="caution">
    <text evidence="2">The sequence shown here is derived from an EMBL/GenBank/DDBJ whole genome shotgun (WGS) entry which is preliminary data.</text>
</comment>
<evidence type="ECO:0000313" key="2">
    <source>
        <dbReference type="EMBL" id="GJS90072.1"/>
    </source>
</evidence>
<protein>
    <submittedName>
        <fullName evidence="2">Reverse transcriptase domain-containing protein</fullName>
    </submittedName>
</protein>
<dbReference type="EMBL" id="BQNB010011399">
    <property type="protein sequence ID" value="GJS90072.1"/>
    <property type="molecule type" value="Genomic_DNA"/>
</dbReference>
<accession>A0ABQ4ZMD6</accession>
<keyword evidence="3" id="KW-1185">Reference proteome</keyword>
<name>A0ABQ4ZMD6_9ASTR</name>